<keyword evidence="1" id="KW-1133">Transmembrane helix</keyword>
<keyword evidence="1" id="KW-0812">Transmembrane</keyword>
<name>A0A371R110_9CREN</name>
<sequence>MESMQRLVISLILISIAIALMAYILTNLHAEYEYFSFAKPVIAYADSHHVKLCIYNRARACTPRK</sequence>
<reference evidence="2 3" key="1">
    <citation type="submission" date="2017-07" db="EMBL/GenBank/DDBJ databases">
        <title>Draft genome sequence of aerobic hyperthermophilic archaea, Pyrobaculum aerophilum YKB31 and YKB32.</title>
        <authorList>
            <person name="Mochizuki T."/>
            <person name="Berliner A.J."/>
            <person name="Yoshida-Takashima Y."/>
            <person name="Takaki Y."/>
            <person name="Nunoura T."/>
            <person name="Takai K."/>
        </authorList>
    </citation>
    <scope>NUCLEOTIDE SEQUENCE [LARGE SCALE GENOMIC DNA]</scope>
    <source>
        <strain evidence="2 3">YKB31</strain>
    </source>
</reference>
<feature type="transmembrane region" description="Helical" evidence="1">
    <location>
        <begin position="7"/>
        <end position="26"/>
    </location>
</feature>
<keyword evidence="1" id="KW-0472">Membrane</keyword>
<dbReference type="Proteomes" id="UP000257123">
    <property type="component" value="Unassembled WGS sequence"/>
</dbReference>
<organism evidence="2 3">
    <name type="scientific">Pyrobaculum aerophilum</name>
    <dbReference type="NCBI Taxonomy" id="13773"/>
    <lineage>
        <taxon>Archaea</taxon>
        <taxon>Thermoproteota</taxon>
        <taxon>Thermoprotei</taxon>
        <taxon>Thermoproteales</taxon>
        <taxon>Thermoproteaceae</taxon>
        <taxon>Pyrobaculum</taxon>
    </lineage>
</organism>
<gene>
    <name evidence="2" type="ORF">CGL51_03725</name>
</gene>
<evidence type="ECO:0000313" key="2">
    <source>
        <dbReference type="EMBL" id="RFA97153.1"/>
    </source>
</evidence>
<protein>
    <submittedName>
        <fullName evidence="2">Uncharacterized protein</fullName>
    </submittedName>
</protein>
<proteinExistence type="predicted"/>
<evidence type="ECO:0000313" key="3">
    <source>
        <dbReference type="Proteomes" id="UP000257123"/>
    </source>
</evidence>
<dbReference type="EMBL" id="NMUE01000008">
    <property type="protein sequence ID" value="RFA97153.1"/>
    <property type="molecule type" value="Genomic_DNA"/>
</dbReference>
<accession>A0A371R110</accession>
<evidence type="ECO:0000256" key="1">
    <source>
        <dbReference type="SAM" id="Phobius"/>
    </source>
</evidence>
<dbReference type="AlphaFoldDB" id="A0A371R110"/>
<comment type="caution">
    <text evidence="2">The sequence shown here is derived from an EMBL/GenBank/DDBJ whole genome shotgun (WGS) entry which is preliminary data.</text>
</comment>